<keyword evidence="2 5" id="KW-0812">Transmembrane</keyword>
<reference evidence="7 8" key="1">
    <citation type="submission" date="2021-05" db="EMBL/GenBank/DDBJ databases">
        <title>Direct Submission.</title>
        <authorList>
            <person name="Li K."/>
            <person name="Gao J."/>
        </authorList>
    </citation>
    <scope>NUCLEOTIDE SEQUENCE [LARGE SCALE GENOMIC DNA]</scope>
    <source>
        <strain evidence="7 8">Mg02</strain>
    </source>
</reference>
<feature type="transmembrane region" description="Helical" evidence="5">
    <location>
        <begin position="47"/>
        <end position="67"/>
    </location>
</feature>
<dbReference type="EMBL" id="CP074133">
    <property type="protein sequence ID" value="QUX20979.1"/>
    <property type="molecule type" value="Genomic_DNA"/>
</dbReference>
<sequence>MLVLTTFFLQTAVAGILLTSGLSKVRGDANLRTWADLAERLRVPRFPARAASLAHVAVELLVGAALLAGAWARVPALIAATVLFTAFALLALYSVRAEKAVTCSCFGKAESALGWPHVWRNAVLTVLAAAGLGCSLALGPALPPPGGAAVMLAAAVAVTAVTFYFDDLVDLFGPGAGGTPSAPLPHA</sequence>
<evidence type="ECO:0000256" key="2">
    <source>
        <dbReference type="ARBA" id="ARBA00022692"/>
    </source>
</evidence>
<dbReference type="Proteomes" id="UP000676079">
    <property type="component" value="Chromosome"/>
</dbReference>
<comment type="subcellular location">
    <subcellularLocation>
        <location evidence="1">Membrane</location>
        <topology evidence="1">Multi-pass membrane protein</topology>
    </subcellularLocation>
</comment>
<evidence type="ECO:0000256" key="4">
    <source>
        <dbReference type="ARBA" id="ARBA00023136"/>
    </source>
</evidence>
<dbReference type="RefSeq" id="WP_220562175.1">
    <property type="nucleotide sequence ID" value="NZ_CP074133.1"/>
</dbReference>
<keyword evidence="3 5" id="KW-1133">Transmembrane helix</keyword>
<organism evidence="7 8">
    <name type="scientific">Nocardiopsis changdeensis</name>
    <dbReference type="NCBI Taxonomy" id="2831969"/>
    <lineage>
        <taxon>Bacteria</taxon>
        <taxon>Bacillati</taxon>
        <taxon>Actinomycetota</taxon>
        <taxon>Actinomycetes</taxon>
        <taxon>Streptosporangiales</taxon>
        <taxon>Nocardiopsidaceae</taxon>
        <taxon>Nocardiopsis</taxon>
    </lineage>
</organism>
<gene>
    <name evidence="7" type="ORF">KGD84_21305</name>
</gene>
<keyword evidence="4 5" id="KW-0472">Membrane</keyword>
<feature type="transmembrane region" description="Helical" evidence="5">
    <location>
        <begin position="118"/>
        <end position="139"/>
    </location>
</feature>
<keyword evidence="8" id="KW-1185">Reference proteome</keyword>
<evidence type="ECO:0000313" key="8">
    <source>
        <dbReference type="Proteomes" id="UP000676079"/>
    </source>
</evidence>
<accession>A0ABX8BFZ4</accession>
<feature type="transmembrane region" description="Helical" evidence="5">
    <location>
        <begin position="74"/>
        <end position="93"/>
    </location>
</feature>
<feature type="domain" description="Methylamine utilisation protein MauE" evidence="6">
    <location>
        <begin position="7"/>
        <end position="132"/>
    </location>
</feature>
<evidence type="ECO:0000256" key="5">
    <source>
        <dbReference type="SAM" id="Phobius"/>
    </source>
</evidence>
<proteinExistence type="predicted"/>
<protein>
    <submittedName>
        <fullName evidence="7">DoxX family membrane protein</fullName>
    </submittedName>
</protein>
<evidence type="ECO:0000259" key="6">
    <source>
        <dbReference type="Pfam" id="PF07291"/>
    </source>
</evidence>
<feature type="transmembrane region" description="Helical" evidence="5">
    <location>
        <begin position="146"/>
        <end position="165"/>
    </location>
</feature>
<dbReference type="InterPro" id="IPR009908">
    <property type="entry name" value="Methylamine_util_MauE"/>
</dbReference>
<evidence type="ECO:0000256" key="1">
    <source>
        <dbReference type="ARBA" id="ARBA00004141"/>
    </source>
</evidence>
<evidence type="ECO:0000313" key="7">
    <source>
        <dbReference type="EMBL" id="QUX20979.1"/>
    </source>
</evidence>
<name>A0ABX8BFZ4_9ACTN</name>
<dbReference type="Pfam" id="PF07291">
    <property type="entry name" value="MauE"/>
    <property type="match status" value="1"/>
</dbReference>
<evidence type="ECO:0000256" key="3">
    <source>
        <dbReference type="ARBA" id="ARBA00022989"/>
    </source>
</evidence>